<dbReference type="GO" id="GO:0005634">
    <property type="term" value="C:nucleus"/>
    <property type="evidence" value="ECO:0007669"/>
    <property type="project" value="TreeGrafter"/>
</dbReference>
<evidence type="ECO:0000313" key="9">
    <source>
        <dbReference type="Proteomes" id="UP000800038"/>
    </source>
</evidence>
<reference evidence="8" key="1">
    <citation type="journal article" date="2020" name="Stud. Mycol.">
        <title>101 Dothideomycetes genomes: a test case for predicting lifestyles and emergence of pathogens.</title>
        <authorList>
            <person name="Haridas S."/>
            <person name="Albert R."/>
            <person name="Binder M."/>
            <person name="Bloem J."/>
            <person name="Labutti K."/>
            <person name="Salamov A."/>
            <person name="Andreopoulos B."/>
            <person name="Baker S."/>
            <person name="Barry K."/>
            <person name="Bills G."/>
            <person name="Bluhm B."/>
            <person name="Cannon C."/>
            <person name="Castanera R."/>
            <person name="Culley D."/>
            <person name="Daum C."/>
            <person name="Ezra D."/>
            <person name="Gonzalez J."/>
            <person name="Henrissat B."/>
            <person name="Kuo A."/>
            <person name="Liang C."/>
            <person name="Lipzen A."/>
            <person name="Lutzoni F."/>
            <person name="Magnuson J."/>
            <person name="Mondo S."/>
            <person name="Nolan M."/>
            <person name="Ohm R."/>
            <person name="Pangilinan J."/>
            <person name="Park H.-J."/>
            <person name="Ramirez L."/>
            <person name="Alfaro M."/>
            <person name="Sun H."/>
            <person name="Tritt A."/>
            <person name="Yoshinaga Y."/>
            <person name="Zwiers L.-H."/>
            <person name="Turgeon B."/>
            <person name="Goodwin S."/>
            <person name="Spatafora J."/>
            <person name="Crous P."/>
            <person name="Grigoriev I."/>
        </authorList>
    </citation>
    <scope>NUCLEOTIDE SEQUENCE</scope>
    <source>
        <strain evidence="8">CBS 161.51</strain>
    </source>
</reference>
<feature type="compositionally biased region" description="Low complexity" evidence="5">
    <location>
        <begin position="94"/>
        <end position="107"/>
    </location>
</feature>
<evidence type="ECO:0000259" key="6">
    <source>
        <dbReference type="PROSITE" id="PS51192"/>
    </source>
</evidence>
<dbReference type="InterPro" id="IPR050628">
    <property type="entry name" value="SNF2_RAD54_helicase_TF"/>
</dbReference>
<dbReference type="InterPro" id="IPR000330">
    <property type="entry name" value="SNF2_N"/>
</dbReference>
<dbReference type="GO" id="GO:0008094">
    <property type="term" value="F:ATP-dependent activity, acting on DNA"/>
    <property type="evidence" value="ECO:0007669"/>
    <property type="project" value="TreeGrafter"/>
</dbReference>
<evidence type="ECO:0000256" key="2">
    <source>
        <dbReference type="ARBA" id="ARBA00022801"/>
    </source>
</evidence>
<dbReference type="Gene3D" id="3.40.50.10810">
    <property type="entry name" value="Tandem AAA-ATPase domain"/>
    <property type="match status" value="1"/>
</dbReference>
<name>A0A6A5SQZ9_9PLEO</name>
<evidence type="ECO:0000256" key="3">
    <source>
        <dbReference type="ARBA" id="ARBA00022840"/>
    </source>
</evidence>
<keyword evidence="1" id="KW-0547">Nucleotide-binding</keyword>
<evidence type="ECO:0000256" key="4">
    <source>
        <dbReference type="SAM" id="Coils"/>
    </source>
</evidence>
<dbReference type="PROSITE" id="PS51194">
    <property type="entry name" value="HELICASE_CTER"/>
    <property type="match status" value="1"/>
</dbReference>
<sequence length="1117" mass="125824">MEASVPGVLMADGSASDTSSTSSLAVHEAAGAQLGNSNTNDDISHDSSPENASIAPISQELTAHVPGDTATHHHNNGAPAPQIPQFDPRALLNPKSASSKRPASSGGDVERGRTDPIIAGQISLVERLHNVQERTASPSKRIKTGDPRQPPGSRPNFAGESALDLQHPNGQLSPPLPQQGPPIDLTMSDDDDDVQVIADNRNEDVCIGKLKNTYIQAHRVPFPDPKKYTGNHGAQGRIRVGFRRSGGQNNLTIMVIDGMSKEFGRIDMKTAQGLAPLMDSANTNGLKWMAWTDPRRKQPNEGHSGTNISALVGMTLQLYCPRRMADSIGRTLKVKNLLLEIPLFELARHDYYNPQTFQFMSKTQGSNFQSAMANQYAFGAVQNNFIVRSVDGIRADVEDVFDTVVSTSEEVPTREPSSLIKTELYPHQKQALYFMVDKEQDHTDEMYDDRKDSLWKPHHRDNGRKSYIHIITGEEKAEKPKSSLGGILADEMGLGKTLSILSLICDDGSLAAARDFYTKKPPPLPQTSVMIQPVFNSRATLLVCPLSTMTNWKEQIKEHFPEGRSRLKWIRYHGAERFGLKAEDLADHDIVLTTYHIIAKDLLDRKRPFPLINWFRIVLDEAHTIRNPTNQSKAACSMMGQRRWAVTGTPVQNRLEDLGALFNFIRLTPFDTTQGFNSHILHPFKNADPEVVPKLQLLVSTVTIRRTKEIIKDEVPSKTDDVVRLQFSKDERQLHDWFERDTQRKVAAVTQGNKMGGHSYAKILTAILNLRLICAHGRDLLSEEALKTTDGMTYDQPMEIEEEGQETPTLTRQQAFEMLDLYEQTSTDECIYCSVKKSMLEADSDDEDEDGNVDDLIGYMTTCYHLVCPKHRKKHQKQCDDNKHSDNTVTCHVCEDRNKPTLLELTRSEYNKWHDERERMRKDPKLAKKVGSYTGPHTKTQALLKDLGEFHEWSDKHPDERPIKSIVFSSWTTHLDLIEIALKNHGHTSVRLDGRMTRENRDKSMRLLREDPSIRVMLVSIGAGGLGLNLTTANKVFMMEPQFNPAAEAQAVDRVHRLGQDREVVIKRFIMNNSFEEKMLKLQDKKKALANLTMARDKKTKEEATKQRLEELRSLFK</sequence>
<dbReference type="GO" id="GO:0016787">
    <property type="term" value="F:hydrolase activity"/>
    <property type="evidence" value="ECO:0007669"/>
    <property type="project" value="UniProtKB-KW"/>
</dbReference>
<dbReference type="InterPro" id="IPR001650">
    <property type="entry name" value="Helicase_C-like"/>
</dbReference>
<dbReference type="EMBL" id="ML976037">
    <property type="protein sequence ID" value="KAF1942220.1"/>
    <property type="molecule type" value="Genomic_DNA"/>
</dbReference>
<dbReference type="OrthoDB" id="448448at2759"/>
<feature type="domain" description="Helicase C-terminal" evidence="7">
    <location>
        <begin position="943"/>
        <end position="1113"/>
    </location>
</feature>
<feature type="domain" description="Helicase ATP-binding" evidence="6">
    <location>
        <begin position="477"/>
        <end position="668"/>
    </location>
</feature>
<evidence type="ECO:0000259" key="7">
    <source>
        <dbReference type="PROSITE" id="PS51194"/>
    </source>
</evidence>
<feature type="region of interest" description="Disordered" evidence="5">
    <location>
        <begin position="1"/>
        <end position="115"/>
    </location>
</feature>
<gene>
    <name evidence="8" type="ORF">EJ02DRAFT_345944</name>
</gene>
<dbReference type="Proteomes" id="UP000800038">
    <property type="component" value="Unassembled WGS sequence"/>
</dbReference>
<keyword evidence="2" id="KW-0378">Hydrolase</keyword>
<feature type="coiled-coil region" evidence="4">
    <location>
        <begin position="1072"/>
        <end position="1112"/>
    </location>
</feature>
<dbReference type="Gene3D" id="3.40.50.300">
    <property type="entry name" value="P-loop containing nucleotide triphosphate hydrolases"/>
    <property type="match status" value="1"/>
</dbReference>
<dbReference type="GO" id="GO:0005737">
    <property type="term" value="C:cytoplasm"/>
    <property type="evidence" value="ECO:0007669"/>
    <property type="project" value="TreeGrafter"/>
</dbReference>
<evidence type="ECO:0000256" key="1">
    <source>
        <dbReference type="ARBA" id="ARBA00022741"/>
    </source>
</evidence>
<evidence type="ECO:0008006" key="10">
    <source>
        <dbReference type="Google" id="ProtNLM"/>
    </source>
</evidence>
<dbReference type="Pfam" id="PF00176">
    <property type="entry name" value="SNF2-rel_dom"/>
    <property type="match status" value="1"/>
</dbReference>
<dbReference type="CDD" id="cd18793">
    <property type="entry name" value="SF2_C_SNF"/>
    <property type="match status" value="1"/>
</dbReference>
<proteinExistence type="predicted"/>
<dbReference type="PANTHER" id="PTHR45626:SF16">
    <property type="entry name" value="ATP-DEPENDENT HELICASE ULS1"/>
    <property type="match status" value="1"/>
</dbReference>
<feature type="compositionally biased region" description="Low complexity" evidence="5">
    <location>
        <begin position="11"/>
        <end position="23"/>
    </location>
</feature>
<dbReference type="AlphaFoldDB" id="A0A6A5SQZ9"/>
<dbReference type="InterPro" id="IPR027417">
    <property type="entry name" value="P-loop_NTPase"/>
</dbReference>
<accession>A0A6A5SQZ9</accession>
<keyword evidence="4" id="KW-0175">Coiled coil</keyword>
<dbReference type="SMART" id="SM00487">
    <property type="entry name" value="DEXDc"/>
    <property type="match status" value="1"/>
</dbReference>
<dbReference type="SMART" id="SM00490">
    <property type="entry name" value="HELICc"/>
    <property type="match status" value="1"/>
</dbReference>
<evidence type="ECO:0000256" key="5">
    <source>
        <dbReference type="SAM" id="MobiDB-lite"/>
    </source>
</evidence>
<evidence type="ECO:0000313" key="8">
    <source>
        <dbReference type="EMBL" id="KAF1942220.1"/>
    </source>
</evidence>
<dbReference type="InterPro" id="IPR014001">
    <property type="entry name" value="Helicase_ATP-bd"/>
</dbReference>
<keyword evidence="3" id="KW-0067">ATP-binding</keyword>
<dbReference type="SUPFAM" id="SSF52540">
    <property type="entry name" value="P-loop containing nucleoside triphosphate hydrolases"/>
    <property type="match status" value="2"/>
</dbReference>
<feature type="region of interest" description="Disordered" evidence="5">
    <location>
        <begin position="131"/>
        <end position="189"/>
    </location>
</feature>
<dbReference type="InterPro" id="IPR038718">
    <property type="entry name" value="SNF2-like_sf"/>
</dbReference>
<dbReference type="PANTHER" id="PTHR45626">
    <property type="entry name" value="TRANSCRIPTION TERMINATION FACTOR 2-RELATED"/>
    <property type="match status" value="1"/>
</dbReference>
<organism evidence="8 9">
    <name type="scientific">Clathrospora elynae</name>
    <dbReference type="NCBI Taxonomy" id="706981"/>
    <lineage>
        <taxon>Eukaryota</taxon>
        <taxon>Fungi</taxon>
        <taxon>Dikarya</taxon>
        <taxon>Ascomycota</taxon>
        <taxon>Pezizomycotina</taxon>
        <taxon>Dothideomycetes</taxon>
        <taxon>Pleosporomycetidae</taxon>
        <taxon>Pleosporales</taxon>
        <taxon>Diademaceae</taxon>
        <taxon>Clathrospora</taxon>
    </lineage>
</organism>
<dbReference type="PROSITE" id="PS51192">
    <property type="entry name" value="HELICASE_ATP_BIND_1"/>
    <property type="match status" value="1"/>
</dbReference>
<dbReference type="CDD" id="cd18008">
    <property type="entry name" value="DEXDc_SHPRH-like"/>
    <property type="match status" value="1"/>
</dbReference>
<dbReference type="GO" id="GO:0000724">
    <property type="term" value="P:double-strand break repair via homologous recombination"/>
    <property type="evidence" value="ECO:0007669"/>
    <property type="project" value="TreeGrafter"/>
</dbReference>
<dbReference type="InterPro" id="IPR049730">
    <property type="entry name" value="SNF2/RAD54-like_C"/>
</dbReference>
<keyword evidence="9" id="KW-1185">Reference proteome</keyword>
<protein>
    <recommendedName>
        <fullName evidence="10">SNF2 family helicase/ATPase-like protein</fullName>
    </recommendedName>
</protein>
<dbReference type="GO" id="GO:0005524">
    <property type="term" value="F:ATP binding"/>
    <property type="evidence" value="ECO:0007669"/>
    <property type="project" value="UniProtKB-KW"/>
</dbReference>
<dbReference type="Pfam" id="PF00271">
    <property type="entry name" value="Helicase_C"/>
    <property type="match status" value="1"/>
</dbReference>